<keyword evidence="3" id="KW-0804">Transcription</keyword>
<keyword evidence="2" id="KW-0238">DNA-binding</keyword>
<gene>
    <name evidence="5" type="ORF">WMO63_13660</name>
</gene>
<dbReference type="InterPro" id="IPR018060">
    <property type="entry name" value="HTH_AraC"/>
</dbReference>
<dbReference type="PROSITE" id="PS01124">
    <property type="entry name" value="HTH_ARAC_FAMILY_2"/>
    <property type="match status" value="1"/>
</dbReference>
<dbReference type="InterPro" id="IPR009057">
    <property type="entry name" value="Homeodomain-like_sf"/>
</dbReference>
<evidence type="ECO:0000256" key="1">
    <source>
        <dbReference type="ARBA" id="ARBA00023015"/>
    </source>
</evidence>
<name>A0ABV1F044_9BACI</name>
<dbReference type="EMBL" id="JBBMFN010000032">
    <property type="protein sequence ID" value="MEQ2466706.1"/>
    <property type="molecule type" value="Genomic_DNA"/>
</dbReference>
<dbReference type="Gene3D" id="1.10.10.60">
    <property type="entry name" value="Homeodomain-like"/>
    <property type="match status" value="1"/>
</dbReference>
<evidence type="ECO:0000256" key="3">
    <source>
        <dbReference type="ARBA" id="ARBA00023163"/>
    </source>
</evidence>
<proteinExistence type="predicted"/>
<protein>
    <submittedName>
        <fullName evidence="5">AraC family transcriptional regulator</fullName>
    </submittedName>
</protein>
<accession>A0ABV1F044</accession>
<dbReference type="InterPro" id="IPR050959">
    <property type="entry name" value="MarA-like"/>
</dbReference>
<organism evidence="5 6">
    <name type="scientific">Niallia hominis</name>
    <dbReference type="NCBI Taxonomy" id="3133173"/>
    <lineage>
        <taxon>Bacteria</taxon>
        <taxon>Bacillati</taxon>
        <taxon>Bacillota</taxon>
        <taxon>Bacilli</taxon>
        <taxon>Bacillales</taxon>
        <taxon>Bacillaceae</taxon>
        <taxon>Niallia</taxon>
    </lineage>
</organism>
<comment type="caution">
    <text evidence="5">The sequence shown here is derived from an EMBL/GenBank/DDBJ whole genome shotgun (WGS) entry which is preliminary data.</text>
</comment>
<evidence type="ECO:0000313" key="6">
    <source>
        <dbReference type="Proteomes" id="UP001465426"/>
    </source>
</evidence>
<reference evidence="5 6" key="1">
    <citation type="submission" date="2024-03" db="EMBL/GenBank/DDBJ databases">
        <title>Human intestinal bacterial collection.</title>
        <authorList>
            <person name="Pauvert C."/>
            <person name="Hitch T.C.A."/>
            <person name="Clavel T."/>
        </authorList>
    </citation>
    <scope>NUCLEOTIDE SEQUENCE [LARGE SCALE GENOMIC DNA]</scope>
    <source>
        <strain evidence="5 6">CLA-SR-H024</strain>
    </source>
</reference>
<evidence type="ECO:0000259" key="4">
    <source>
        <dbReference type="PROSITE" id="PS01124"/>
    </source>
</evidence>
<dbReference type="PANTHER" id="PTHR47504:SF5">
    <property type="entry name" value="RIGHT ORIGIN-BINDING PROTEIN"/>
    <property type="match status" value="1"/>
</dbReference>
<evidence type="ECO:0000256" key="2">
    <source>
        <dbReference type="ARBA" id="ARBA00023125"/>
    </source>
</evidence>
<feature type="domain" description="HTH araC/xylS-type" evidence="4">
    <location>
        <begin position="34"/>
        <end position="130"/>
    </location>
</feature>
<dbReference type="Proteomes" id="UP001465426">
    <property type="component" value="Unassembled WGS sequence"/>
</dbReference>
<dbReference type="PANTHER" id="PTHR47504">
    <property type="entry name" value="RIGHT ORIGIN-BINDING PROTEIN"/>
    <property type="match status" value="1"/>
</dbReference>
<evidence type="ECO:0000313" key="5">
    <source>
        <dbReference type="EMBL" id="MEQ2466706.1"/>
    </source>
</evidence>
<dbReference type="SUPFAM" id="SSF46689">
    <property type="entry name" value="Homeodomain-like"/>
    <property type="match status" value="1"/>
</dbReference>
<sequence length="146" mass="17188">MLFRIKKTIRIAKSQTTNAFSYLKGANNKMDKVNAVIQYIEQHYHDEICNARVETLTGCSFSDFSDEFQKVTGLQFLRYLIRRQLTLIKEELCRTKESQVENYSPFNSWDEFSNLFRCEFKITVDSAIANKHIILQERENRGISDD</sequence>
<keyword evidence="6" id="KW-1185">Reference proteome</keyword>
<keyword evidence="1" id="KW-0805">Transcription regulation</keyword>